<evidence type="ECO:0000256" key="3">
    <source>
        <dbReference type="ARBA" id="ARBA00023125"/>
    </source>
</evidence>
<dbReference type="GO" id="GO:0003700">
    <property type="term" value="F:DNA-binding transcription factor activity"/>
    <property type="evidence" value="ECO:0007669"/>
    <property type="project" value="InterPro"/>
</dbReference>
<feature type="domain" description="HTH myb-type" evidence="7">
    <location>
        <begin position="262"/>
        <end position="322"/>
    </location>
</feature>
<sequence length="450" mass="48952">MMNAKKIKLHDYHRYGSPLCDPQLFPATAAAGGLSFHPGPGLVGSLPQPHAGGWVHEEHTTTTPRSVLATQGQGGRCVGSDAAAFFAAEELMMGMARFDCPLGGTTTLPELTAFAKRPQFARPTTEAEQLYHRRPVDQLPLRDSSAVRTYYVRPQQRDGATEAPPSLELLFQRRQQQQQQERVHGLFGNASTGRLLGGTGGEPKAHSFPAHVAASTLLPAMEAPAGMQQSPMENPLSRSCSIGAPATHVGSVNVAAAPGQGAPSKTRIRWTQDLHERFVDCVNQLGGADKPTPKGILKLMNSDGLTIYHIKSHLQKCRIAKYMPASSTSEGKQEKRAAGNDVQNLDPSTGMKITEALRVQLDVQRRLHEQLEIQRNLQLRIEEQGKKLQKMFEEQMKASRTVMEPPQGTATAFLGVGEREEEEEDAFDNVQVQLLAAVASSDAGFQSKIS</sequence>
<dbReference type="FunFam" id="1.10.10.60:FF:000007">
    <property type="entry name" value="Two-component response regulator"/>
    <property type="match status" value="1"/>
</dbReference>
<dbReference type="InterPro" id="IPR017930">
    <property type="entry name" value="Myb_dom"/>
</dbReference>
<evidence type="ECO:0000256" key="2">
    <source>
        <dbReference type="ARBA" id="ARBA00023015"/>
    </source>
</evidence>
<evidence type="ECO:0000256" key="1">
    <source>
        <dbReference type="ARBA" id="ARBA00004123"/>
    </source>
</evidence>
<evidence type="ECO:0000256" key="5">
    <source>
        <dbReference type="ARBA" id="ARBA00023242"/>
    </source>
</evidence>
<dbReference type="InterPro" id="IPR006447">
    <property type="entry name" value="Myb_dom_plants"/>
</dbReference>
<dbReference type="InterPro" id="IPR025756">
    <property type="entry name" value="Myb_CC_LHEQLE"/>
</dbReference>
<dbReference type="Pfam" id="PF00249">
    <property type="entry name" value="Myb_DNA-binding"/>
    <property type="match status" value="1"/>
</dbReference>
<dbReference type="PROSITE" id="PS51294">
    <property type="entry name" value="HTH_MYB"/>
    <property type="match status" value="1"/>
</dbReference>
<dbReference type="Pfam" id="PF14379">
    <property type="entry name" value="Myb_CC_LHEQLE"/>
    <property type="match status" value="1"/>
</dbReference>
<dbReference type="InterPro" id="IPR001005">
    <property type="entry name" value="SANT/Myb"/>
</dbReference>
<evidence type="ECO:0000313" key="9">
    <source>
        <dbReference type="Proteomes" id="UP000604825"/>
    </source>
</evidence>
<dbReference type="OrthoDB" id="551907at2759"/>
<keyword evidence="9" id="KW-1185">Reference proteome</keyword>
<evidence type="ECO:0000259" key="7">
    <source>
        <dbReference type="PROSITE" id="PS51294"/>
    </source>
</evidence>
<protein>
    <recommendedName>
        <fullName evidence="7">HTH myb-type domain-containing protein</fullName>
    </recommendedName>
</protein>
<evidence type="ECO:0000256" key="4">
    <source>
        <dbReference type="ARBA" id="ARBA00023163"/>
    </source>
</evidence>
<dbReference type="NCBIfam" id="TIGR01557">
    <property type="entry name" value="myb_SHAQKYF"/>
    <property type="match status" value="1"/>
</dbReference>
<comment type="subcellular location">
    <subcellularLocation>
        <location evidence="1">Nucleus</location>
    </subcellularLocation>
</comment>
<evidence type="ECO:0000313" key="8">
    <source>
        <dbReference type="EMBL" id="CAD6259166.1"/>
    </source>
</evidence>
<dbReference type="GO" id="GO:0003677">
    <property type="term" value="F:DNA binding"/>
    <property type="evidence" value="ECO:0007669"/>
    <property type="project" value="UniProtKB-KW"/>
</dbReference>
<organism evidence="8 9">
    <name type="scientific">Miscanthus lutarioriparius</name>
    <dbReference type="NCBI Taxonomy" id="422564"/>
    <lineage>
        <taxon>Eukaryota</taxon>
        <taxon>Viridiplantae</taxon>
        <taxon>Streptophyta</taxon>
        <taxon>Embryophyta</taxon>
        <taxon>Tracheophyta</taxon>
        <taxon>Spermatophyta</taxon>
        <taxon>Magnoliopsida</taxon>
        <taxon>Liliopsida</taxon>
        <taxon>Poales</taxon>
        <taxon>Poaceae</taxon>
        <taxon>PACMAD clade</taxon>
        <taxon>Panicoideae</taxon>
        <taxon>Andropogonodae</taxon>
        <taxon>Andropogoneae</taxon>
        <taxon>Saccharinae</taxon>
        <taxon>Miscanthus</taxon>
    </lineage>
</organism>
<keyword evidence="3" id="KW-0238">DNA-binding</keyword>
<dbReference type="EMBL" id="CAJGYO010000011">
    <property type="protein sequence ID" value="CAD6259166.1"/>
    <property type="molecule type" value="Genomic_DNA"/>
</dbReference>
<dbReference type="InterPro" id="IPR009057">
    <property type="entry name" value="Homeodomain-like_sf"/>
</dbReference>
<keyword evidence="4" id="KW-0804">Transcription</keyword>
<keyword evidence="2" id="KW-0805">Transcription regulation</keyword>
<dbReference type="Gene3D" id="1.10.10.60">
    <property type="entry name" value="Homeodomain-like"/>
    <property type="match status" value="1"/>
</dbReference>
<dbReference type="GO" id="GO:0005634">
    <property type="term" value="C:nucleus"/>
    <property type="evidence" value="ECO:0007669"/>
    <property type="project" value="UniProtKB-SubCell"/>
</dbReference>
<keyword evidence="5" id="KW-0539">Nucleus</keyword>
<comment type="caution">
    <text evidence="8">The sequence shown here is derived from an EMBL/GenBank/DDBJ whole genome shotgun (WGS) entry which is preliminary data.</text>
</comment>
<dbReference type="PANTHER" id="PTHR31499:SF80">
    <property type="entry name" value="HTH MYB-TYPE DOMAIN-CONTAINING PROTEIN"/>
    <property type="match status" value="1"/>
</dbReference>
<dbReference type="AlphaFoldDB" id="A0A811QQJ4"/>
<accession>A0A811QQJ4</accession>
<dbReference type="PANTHER" id="PTHR31499">
    <property type="entry name" value="MYB FAMILY TRANSCRIPTION FACTOR PHL11"/>
    <property type="match status" value="1"/>
</dbReference>
<dbReference type="SUPFAM" id="SSF46689">
    <property type="entry name" value="Homeodomain-like"/>
    <property type="match status" value="1"/>
</dbReference>
<dbReference type="Proteomes" id="UP000604825">
    <property type="component" value="Unassembled WGS sequence"/>
</dbReference>
<feature type="region of interest" description="Disordered" evidence="6">
    <location>
        <begin position="325"/>
        <end position="347"/>
    </location>
</feature>
<gene>
    <name evidence="8" type="ORF">NCGR_LOCUS42607</name>
</gene>
<dbReference type="InterPro" id="IPR046955">
    <property type="entry name" value="PHR1-like"/>
</dbReference>
<name>A0A811QQJ4_9POAL</name>
<reference evidence="8" key="1">
    <citation type="submission" date="2020-10" db="EMBL/GenBank/DDBJ databases">
        <authorList>
            <person name="Han B."/>
            <person name="Lu T."/>
            <person name="Zhao Q."/>
            <person name="Huang X."/>
            <person name="Zhao Y."/>
        </authorList>
    </citation>
    <scope>NUCLEOTIDE SEQUENCE</scope>
</reference>
<proteinExistence type="predicted"/>
<evidence type="ECO:0000256" key="6">
    <source>
        <dbReference type="SAM" id="MobiDB-lite"/>
    </source>
</evidence>